<evidence type="ECO:0000313" key="3">
    <source>
        <dbReference type="EMBL" id="KAG7381190.1"/>
    </source>
</evidence>
<reference evidence="3" key="1">
    <citation type="submission" date="2021-02" db="EMBL/GenBank/DDBJ databases">
        <authorList>
            <person name="Palmer J.M."/>
        </authorList>
    </citation>
    <scope>NUCLEOTIDE SEQUENCE</scope>
    <source>
        <strain evidence="3">SCRP734</strain>
    </source>
</reference>
<dbReference type="PANTHER" id="PTHR23101">
    <property type="entry name" value="RAB GDP/GTP EXCHANGE FACTOR"/>
    <property type="match status" value="1"/>
</dbReference>
<proteinExistence type="predicted"/>
<feature type="region of interest" description="Disordered" evidence="1">
    <location>
        <begin position="358"/>
        <end position="442"/>
    </location>
</feature>
<feature type="compositionally biased region" description="Polar residues" evidence="1">
    <location>
        <begin position="56"/>
        <end position="72"/>
    </location>
</feature>
<evidence type="ECO:0000256" key="1">
    <source>
        <dbReference type="SAM" id="MobiDB-lite"/>
    </source>
</evidence>
<comment type="caution">
    <text evidence="3">The sequence shown here is derived from an EMBL/GenBank/DDBJ whole genome shotgun (WGS) entry which is preliminary data.</text>
</comment>
<sequence>MPHVAVAAPDVQATVTDRGHSATRCASPASSSDEEVDVELLDSVSKLDSALRPEQLSPTASEESGNDMSGNQSEEREDVEQLRRANGQLRSEVADLTSALLARDLELVRLRERCQFLTTAVEQQDEVIAKIYAATTTANDANKASVVTALSVPAAGSTLGDASGGGLFGLAKGRFFSSSAKQNEISTSFSSMKSYPGAVGMADPAHQMLEARLGSMGFQGESVEKAVESLRENSPSELEKLSEDVVKVDLGQLSYTPRASANSSNHSATTSVYSSSSTATASSSSSLFGDVGEPVSKPPRSWSSPRSIPIVKRRPSLERQDSSPTEGVFARSAGFLRKSNRTMSGRLSVSDLGLLHNDDDEAVDSNQTPEAPPFSTHGRLGKNANDEEGSLDFGDSGGSTVSTRSRSQRNLFADVDEALQAKTKQKNSDTNPAGGGKEDEDSLTYGEFLQRISLPASRDILDKIRMFVGSILGPRGDGRPPRSTDYVEYDFYGKHEFRRRCNRFFENMEDILLKHPAWRYASEAKLAKARDGIEKYVMDKVSDIPFNQLKECQQWGKEDEALLRRMQLLSFITPAMLDIKPCMRNEVVWSMAEDELRRINSFRSPGDKINCIVRCCSVIFSVLNLSRGDSGSRPGADDFLPVFIYIVLHSQIPRLHSNCEYISAYRNQADLMSKAGYCFVNLRSAIEFIMVMDGSMLSISNDEFQRLYSEREKLLLKS</sequence>
<organism evidence="3 4">
    <name type="scientific">Phytophthora pseudosyringae</name>
    <dbReference type="NCBI Taxonomy" id="221518"/>
    <lineage>
        <taxon>Eukaryota</taxon>
        <taxon>Sar</taxon>
        <taxon>Stramenopiles</taxon>
        <taxon>Oomycota</taxon>
        <taxon>Peronosporomycetes</taxon>
        <taxon>Peronosporales</taxon>
        <taxon>Peronosporaceae</taxon>
        <taxon>Phytophthora</taxon>
    </lineage>
</organism>
<feature type="compositionally biased region" description="Low complexity" evidence="1">
    <location>
        <begin position="259"/>
        <end position="286"/>
    </location>
</feature>
<dbReference type="PROSITE" id="PS51205">
    <property type="entry name" value="VPS9"/>
    <property type="match status" value="1"/>
</dbReference>
<feature type="region of interest" description="Disordered" evidence="1">
    <location>
        <begin position="256"/>
        <end position="327"/>
    </location>
</feature>
<dbReference type="GO" id="GO:0030139">
    <property type="term" value="C:endocytic vesicle"/>
    <property type="evidence" value="ECO:0007669"/>
    <property type="project" value="TreeGrafter"/>
</dbReference>
<dbReference type="EMBL" id="JAGDFM010000257">
    <property type="protein sequence ID" value="KAG7381190.1"/>
    <property type="molecule type" value="Genomic_DNA"/>
</dbReference>
<accession>A0A8T1VM41</accession>
<feature type="region of interest" description="Disordered" evidence="1">
    <location>
        <begin position="1"/>
        <end position="82"/>
    </location>
</feature>
<dbReference type="InterPro" id="IPR045046">
    <property type="entry name" value="Vps9-like"/>
</dbReference>
<feature type="compositionally biased region" description="Low complexity" evidence="1">
    <location>
        <begin position="294"/>
        <end position="310"/>
    </location>
</feature>
<dbReference type="Proteomes" id="UP000694044">
    <property type="component" value="Unassembled WGS sequence"/>
</dbReference>
<dbReference type="Pfam" id="PF18151">
    <property type="entry name" value="DUF5601"/>
    <property type="match status" value="1"/>
</dbReference>
<keyword evidence="4" id="KW-1185">Reference proteome</keyword>
<dbReference type="AlphaFoldDB" id="A0A8T1VM41"/>
<dbReference type="Pfam" id="PF02204">
    <property type="entry name" value="VPS9"/>
    <property type="match status" value="1"/>
</dbReference>
<name>A0A8T1VM41_9STRA</name>
<evidence type="ECO:0000313" key="4">
    <source>
        <dbReference type="Proteomes" id="UP000694044"/>
    </source>
</evidence>
<dbReference type="PANTHER" id="PTHR23101:SF25">
    <property type="entry name" value="GTPASE-ACTIVATING PROTEIN AND VPS9 DOMAIN-CONTAINING PROTEIN 1"/>
    <property type="match status" value="1"/>
</dbReference>
<dbReference type="SMART" id="SM00167">
    <property type="entry name" value="VPS9"/>
    <property type="match status" value="1"/>
</dbReference>
<dbReference type="GO" id="GO:0005829">
    <property type="term" value="C:cytosol"/>
    <property type="evidence" value="ECO:0007669"/>
    <property type="project" value="TreeGrafter"/>
</dbReference>
<dbReference type="GO" id="GO:0005085">
    <property type="term" value="F:guanyl-nucleotide exchange factor activity"/>
    <property type="evidence" value="ECO:0007669"/>
    <property type="project" value="InterPro"/>
</dbReference>
<evidence type="ECO:0000259" key="2">
    <source>
        <dbReference type="PROSITE" id="PS51205"/>
    </source>
</evidence>
<gene>
    <name evidence="3" type="primary">VPS9_3</name>
    <name evidence="3" type="ORF">PHYPSEUDO_006315</name>
</gene>
<dbReference type="GO" id="GO:0016192">
    <property type="term" value="P:vesicle-mediated transport"/>
    <property type="evidence" value="ECO:0007669"/>
    <property type="project" value="InterPro"/>
</dbReference>
<dbReference type="OrthoDB" id="300289at2759"/>
<protein>
    <submittedName>
        <fullName evidence="3">Vacuolar protein sorting-associated protein 9</fullName>
    </submittedName>
</protein>
<dbReference type="GO" id="GO:0031267">
    <property type="term" value="F:small GTPase binding"/>
    <property type="evidence" value="ECO:0007669"/>
    <property type="project" value="TreeGrafter"/>
</dbReference>
<feature type="domain" description="VPS9" evidence="2">
    <location>
        <begin position="556"/>
        <end position="698"/>
    </location>
</feature>
<dbReference type="InterPro" id="IPR003123">
    <property type="entry name" value="VPS9"/>
</dbReference>
<dbReference type="InterPro" id="IPR041545">
    <property type="entry name" value="DUF5601"/>
</dbReference>